<dbReference type="Proteomes" id="UP000102399">
    <property type="component" value="Segment"/>
</dbReference>
<dbReference type="EMBL" id="KT160425">
    <property type="protein sequence ID" value="AKT26039.1"/>
    <property type="molecule type" value="Genomic_DNA"/>
</dbReference>
<sequence length="59" mass="7026">MKLSYNGEEIHIKNKASRVLRLFRKFAFMNGIRFESINGGEWINAHGKMKKTQLVRRFK</sequence>
<reference evidence="1 2" key="1">
    <citation type="journal article" date="2015" name="Vet. Microbiol.">
        <title>Characterisation of the Equine adenovirus 2 genome.</title>
        <authorList>
            <person name="Giles C."/>
            <person name="Vanniasinkam T."/>
            <person name="Barton M."/>
            <person name="Mahony T.J."/>
        </authorList>
    </citation>
    <scope>NUCLEOTIDE SEQUENCE [LARGE SCALE GENOMIC DNA]</scope>
    <source>
        <strain evidence="1">EAdV2.385/75.9</strain>
    </source>
</reference>
<accession>A0A0K1DCS6</accession>
<dbReference type="GeneID" id="25395995"/>
<evidence type="ECO:0000313" key="2">
    <source>
        <dbReference type="Proteomes" id="UP000102399"/>
    </source>
</evidence>
<evidence type="ECO:0000313" key="1">
    <source>
        <dbReference type="EMBL" id="AKT26039.1"/>
    </source>
</evidence>
<organismHost>
    <name type="scientific">Equus caballus</name>
    <name type="common">Horse</name>
    <dbReference type="NCBI Taxonomy" id="9796"/>
</organismHost>
<name>A0A0K1DCS6_ADEE2</name>
<keyword evidence="2" id="KW-1185">Reference proteome</keyword>
<proteinExistence type="predicted"/>
<protein>
    <submittedName>
        <fullName evidence="1">U exon protein</fullName>
    </submittedName>
</protein>
<dbReference type="RefSeq" id="YP_009162363.1">
    <property type="nucleotide sequence ID" value="NC_027705.1"/>
</dbReference>
<dbReference type="KEGG" id="vg:25395995"/>
<organism evidence="1 2">
    <name type="scientific">Equine adenovirus B serotype 2</name>
    <name type="common">EAdV-2</name>
    <name type="synonym">Equine adenovirus 2</name>
    <dbReference type="NCBI Taxonomy" id="67603"/>
    <lineage>
        <taxon>Viruses</taxon>
        <taxon>Varidnaviria</taxon>
        <taxon>Bamfordvirae</taxon>
        <taxon>Preplasmiviricota</taxon>
        <taxon>Polisuviricotina</taxon>
        <taxon>Pharingeaviricetes</taxon>
        <taxon>Rowavirales</taxon>
        <taxon>Adenoviridae</taxon>
        <taxon>Mastadenovirus</taxon>
        <taxon>Mastadenovirus equidae</taxon>
        <taxon>Equine mastadenovirus B</taxon>
    </lineage>
</organism>